<dbReference type="EMBL" id="NPEV01000058">
    <property type="protein sequence ID" value="RAI25033.1"/>
    <property type="molecule type" value="Genomic_DNA"/>
</dbReference>
<evidence type="ECO:0000259" key="1">
    <source>
        <dbReference type="Pfam" id="PF01872"/>
    </source>
</evidence>
<sequence>MTKVTFTMSTSLDGFINGPRADADHPLGVGGEVLHDWAMGDDERNRSFLEDAMGGVGAVICGRTTYDLSLSFWGADGPTGPLRRPVIVVTNRPAGAVPEDSVYRFVTQGIEAALHEAKHAAGDGDIVIMGGANTGAQFMANDLIDEVVVSVVPILLGGGTRLFDGNDGVLRKLKPMDPVHTARATHLRYRVIKNGSSTA</sequence>
<dbReference type="InterPro" id="IPR050765">
    <property type="entry name" value="Riboflavin_Biosynth_HTPR"/>
</dbReference>
<dbReference type="SUPFAM" id="SSF53597">
    <property type="entry name" value="Dihydrofolate reductase-like"/>
    <property type="match status" value="1"/>
</dbReference>
<dbReference type="GO" id="GO:0008703">
    <property type="term" value="F:5-amino-6-(5-phosphoribosylamino)uracil reductase activity"/>
    <property type="evidence" value="ECO:0007669"/>
    <property type="project" value="InterPro"/>
</dbReference>
<organism evidence="2 3">
    <name type="scientific">Rhodobium orientis</name>
    <dbReference type="NCBI Taxonomy" id="34017"/>
    <lineage>
        <taxon>Bacteria</taxon>
        <taxon>Pseudomonadati</taxon>
        <taxon>Pseudomonadota</taxon>
        <taxon>Alphaproteobacteria</taxon>
        <taxon>Hyphomicrobiales</taxon>
        <taxon>Rhodobiaceae</taxon>
        <taxon>Rhodobium</taxon>
    </lineage>
</organism>
<dbReference type="InterPro" id="IPR002734">
    <property type="entry name" value="RibDG_C"/>
</dbReference>
<proteinExistence type="predicted"/>
<dbReference type="OrthoDB" id="9782335at2"/>
<dbReference type="RefSeq" id="WP_111436170.1">
    <property type="nucleotide sequence ID" value="NZ_JACIGG010000009.1"/>
</dbReference>
<dbReference type="PANTHER" id="PTHR38011:SF12">
    <property type="entry name" value="BIFUNCTIONAL DEAMINASE-REDUCTASE DOMAIN PROTEIN"/>
    <property type="match status" value="1"/>
</dbReference>
<evidence type="ECO:0000313" key="2">
    <source>
        <dbReference type="EMBL" id="RAI25033.1"/>
    </source>
</evidence>
<dbReference type="Pfam" id="PF01872">
    <property type="entry name" value="RibD_C"/>
    <property type="match status" value="1"/>
</dbReference>
<evidence type="ECO:0000313" key="3">
    <source>
        <dbReference type="Proteomes" id="UP000249299"/>
    </source>
</evidence>
<dbReference type="PANTHER" id="PTHR38011">
    <property type="entry name" value="DIHYDROFOLATE REDUCTASE FAMILY PROTEIN (AFU_ORTHOLOGUE AFUA_8G06820)"/>
    <property type="match status" value="1"/>
</dbReference>
<feature type="domain" description="Bacterial bifunctional deaminase-reductase C-terminal" evidence="1">
    <location>
        <begin position="3"/>
        <end position="168"/>
    </location>
</feature>
<dbReference type="InterPro" id="IPR024072">
    <property type="entry name" value="DHFR-like_dom_sf"/>
</dbReference>
<reference evidence="2 3" key="1">
    <citation type="submission" date="2017-07" db="EMBL/GenBank/DDBJ databases">
        <title>Draft Genome Sequences of Select Purple Nonsulfur Bacteria.</title>
        <authorList>
            <person name="Lasarre B."/>
            <person name="Mckinlay J.B."/>
        </authorList>
    </citation>
    <scope>NUCLEOTIDE SEQUENCE [LARGE SCALE GENOMIC DNA]</scope>
    <source>
        <strain evidence="2 3">DSM 11290</strain>
    </source>
</reference>
<accession>A0A327JII4</accession>
<dbReference type="GO" id="GO:0009231">
    <property type="term" value="P:riboflavin biosynthetic process"/>
    <property type="evidence" value="ECO:0007669"/>
    <property type="project" value="InterPro"/>
</dbReference>
<protein>
    <recommendedName>
        <fullName evidence="1">Bacterial bifunctional deaminase-reductase C-terminal domain-containing protein</fullName>
    </recommendedName>
</protein>
<dbReference type="AlphaFoldDB" id="A0A327JII4"/>
<gene>
    <name evidence="2" type="ORF">CH339_20050</name>
</gene>
<name>A0A327JII4_9HYPH</name>
<dbReference type="Gene3D" id="3.40.430.10">
    <property type="entry name" value="Dihydrofolate Reductase, subunit A"/>
    <property type="match status" value="1"/>
</dbReference>
<keyword evidence="3" id="KW-1185">Reference proteome</keyword>
<dbReference type="Proteomes" id="UP000249299">
    <property type="component" value="Unassembled WGS sequence"/>
</dbReference>
<comment type="caution">
    <text evidence="2">The sequence shown here is derived from an EMBL/GenBank/DDBJ whole genome shotgun (WGS) entry which is preliminary data.</text>
</comment>